<dbReference type="Gene3D" id="3.90.960.10">
    <property type="entry name" value="YbaK/aminoacyl-tRNA synthetase-associated domain"/>
    <property type="match status" value="1"/>
</dbReference>
<name>A0A2T4TZN9_9BACT</name>
<evidence type="ECO:0000259" key="1">
    <source>
        <dbReference type="Pfam" id="PF04073"/>
    </source>
</evidence>
<accession>A0A2T4TZN9</accession>
<dbReference type="RefSeq" id="WP_107561630.1">
    <property type="nucleotide sequence ID" value="NZ_NVQC01000015.1"/>
</dbReference>
<dbReference type="SUPFAM" id="SSF55826">
    <property type="entry name" value="YbaK/ProRS associated domain"/>
    <property type="match status" value="1"/>
</dbReference>
<dbReference type="Pfam" id="PF04073">
    <property type="entry name" value="tRNA_edit"/>
    <property type="match status" value="1"/>
</dbReference>
<gene>
    <name evidence="2" type="ORF">CLG94_04235</name>
</gene>
<dbReference type="Proteomes" id="UP000241436">
    <property type="component" value="Unassembled WGS sequence"/>
</dbReference>
<dbReference type="EMBL" id="NVQC01000015">
    <property type="protein sequence ID" value="PTL36562.1"/>
    <property type="molecule type" value="Genomic_DNA"/>
</dbReference>
<organism evidence="2 3">
    <name type="scientific">Candidatus Methylomirabilis limnetica</name>
    <dbReference type="NCBI Taxonomy" id="2033718"/>
    <lineage>
        <taxon>Bacteria</taxon>
        <taxon>Candidatus Methylomirabilota</taxon>
        <taxon>Candidatus Methylomirabilia</taxon>
        <taxon>Candidatus Methylomirabilales</taxon>
        <taxon>Candidatus Methylomirabilaceae</taxon>
        <taxon>Candidatus Methylomirabilis</taxon>
    </lineage>
</organism>
<reference evidence="2 3" key="1">
    <citation type="submission" date="2017-09" db="EMBL/GenBank/DDBJ databases">
        <title>Bloom of a denitrifying methanotroph, Candidatus Methylomirabilis limnetica, in a deep stratified lake.</title>
        <authorList>
            <person name="Graf J.S."/>
            <person name="Marchant H.K."/>
            <person name="Tienken D."/>
            <person name="Hach P.F."/>
            <person name="Brand A."/>
            <person name="Schubert C.J."/>
            <person name="Kuypers M.M."/>
            <person name="Milucka J."/>
        </authorList>
    </citation>
    <scope>NUCLEOTIDE SEQUENCE [LARGE SCALE GENOMIC DNA]</scope>
    <source>
        <strain evidence="2 3">Zug</strain>
    </source>
</reference>
<evidence type="ECO:0000313" key="2">
    <source>
        <dbReference type="EMBL" id="PTL36562.1"/>
    </source>
</evidence>
<protein>
    <submittedName>
        <fullName evidence="2">Deacylase</fullName>
    </submittedName>
</protein>
<dbReference type="InterPro" id="IPR007214">
    <property type="entry name" value="YbaK/aa-tRNA-synth-assoc-dom"/>
</dbReference>
<sequence length="161" mass="17792">MTVPARVREWLDQEKVQYEVIPHREAYTAQEVAGAAHIPGRAFAKVVILKGQQGLTMAVLPAKCRLDVTRMQQLLNDSTATLDPEADFAKTFIGCEPGAMPAFGNLYGVPIYFDQHLIKETTITFPAGSHHEVIRIASSDFLRLTGAQVLEICETPREEVA</sequence>
<dbReference type="GO" id="GO:0002161">
    <property type="term" value="F:aminoacyl-tRNA deacylase activity"/>
    <property type="evidence" value="ECO:0007669"/>
    <property type="project" value="InterPro"/>
</dbReference>
<feature type="domain" description="YbaK/aminoacyl-tRNA synthetase-associated" evidence="1">
    <location>
        <begin position="23"/>
        <end position="144"/>
    </location>
</feature>
<reference evidence="3" key="2">
    <citation type="journal article" date="2018" name="Environ. Microbiol.">
        <title>Bloom of a denitrifying methanotroph, 'Candidatus Methylomirabilis limnetica', in a deep stratified lake.</title>
        <authorList>
            <person name="Graf J.S."/>
            <person name="Mayr M.J."/>
            <person name="Marchant H.K."/>
            <person name="Tienken D."/>
            <person name="Hach P.F."/>
            <person name="Brand A."/>
            <person name="Schubert C.J."/>
            <person name="Kuypers M.M."/>
            <person name="Milucka J."/>
        </authorList>
    </citation>
    <scope>NUCLEOTIDE SEQUENCE [LARGE SCALE GENOMIC DNA]</scope>
    <source>
        <strain evidence="3">Zug</strain>
    </source>
</reference>
<evidence type="ECO:0000313" key="3">
    <source>
        <dbReference type="Proteomes" id="UP000241436"/>
    </source>
</evidence>
<dbReference type="CDD" id="cd04332">
    <property type="entry name" value="YbaK_like"/>
    <property type="match status" value="1"/>
</dbReference>
<dbReference type="InterPro" id="IPR036754">
    <property type="entry name" value="YbaK/aa-tRNA-synt-asso_dom_sf"/>
</dbReference>
<comment type="caution">
    <text evidence="2">The sequence shown here is derived from an EMBL/GenBank/DDBJ whole genome shotgun (WGS) entry which is preliminary data.</text>
</comment>
<dbReference type="AlphaFoldDB" id="A0A2T4TZN9"/>
<keyword evidence="3" id="KW-1185">Reference proteome</keyword>
<proteinExistence type="predicted"/>
<dbReference type="OrthoDB" id="9786549at2"/>